<feature type="domain" description="YMGG-like Gly-zipper" evidence="1">
    <location>
        <begin position="50"/>
        <end position="92"/>
    </location>
</feature>
<organism evidence="2 3">
    <name type="scientific">Igneacidithiobacillus copahuensis</name>
    <dbReference type="NCBI Taxonomy" id="2724909"/>
    <lineage>
        <taxon>Bacteria</taxon>
        <taxon>Pseudomonadati</taxon>
        <taxon>Pseudomonadota</taxon>
        <taxon>Acidithiobacillia</taxon>
        <taxon>Acidithiobacillales</taxon>
        <taxon>Acidithiobacillaceae</taxon>
        <taxon>Igneacidithiobacillus</taxon>
    </lineage>
</organism>
<dbReference type="RefSeq" id="WP_215871754.1">
    <property type="nucleotide sequence ID" value="NZ_JAAXYO010000195.1"/>
</dbReference>
<keyword evidence="3" id="KW-1185">Reference proteome</keyword>
<dbReference type="Pfam" id="PF13441">
    <property type="entry name" value="Gly-zipper_YMGG"/>
    <property type="match status" value="1"/>
</dbReference>
<protein>
    <recommendedName>
        <fullName evidence="1">YMGG-like Gly-zipper domain-containing protein</fullName>
    </recommendedName>
</protein>
<comment type="caution">
    <text evidence="2">The sequence shown here is derived from an EMBL/GenBank/DDBJ whole genome shotgun (WGS) entry which is preliminary data.</text>
</comment>
<proteinExistence type="predicted"/>
<dbReference type="EMBL" id="JAAXYO010000195">
    <property type="protein sequence ID" value="MBU2789282.1"/>
    <property type="molecule type" value="Genomic_DNA"/>
</dbReference>
<dbReference type="AlphaFoldDB" id="A0AAE2YSB8"/>
<evidence type="ECO:0000313" key="3">
    <source>
        <dbReference type="Proteomes" id="UP001197378"/>
    </source>
</evidence>
<evidence type="ECO:0000313" key="2">
    <source>
        <dbReference type="EMBL" id="MBU2789282.1"/>
    </source>
</evidence>
<sequence length="96" mass="9141">MSSFTKSRGLVRPQSSITFRISINGRKACLFALCLTALTGCANMTPTQQSALSGGAIGAAGGAVMGAVVGGSPAVGAAVGGAAGAAAGALLSQNEQ</sequence>
<accession>A0AAE2YSB8</accession>
<gene>
    <name evidence="2" type="ORF">HFQ13_13915</name>
</gene>
<dbReference type="Proteomes" id="UP001197378">
    <property type="component" value="Unassembled WGS sequence"/>
</dbReference>
<name>A0AAE2YSB8_9PROT</name>
<evidence type="ECO:0000259" key="1">
    <source>
        <dbReference type="Pfam" id="PF13441"/>
    </source>
</evidence>
<reference evidence="2" key="1">
    <citation type="journal article" date="2021" name="ISME J.">
        <title>Genomic evolution of the class Acidithiobacillia: deep-branching Proteobacteria living in extreme acidic conditions.</title>
        <authorList>
            <person name="Moya-Beltran A."/>
            <person name="Beard S."/>
            <person name="Rojas-Villalobos C."/>
            <person name="Issotta F."/>
            <person name="Gallardo Y."/>
            <person name="Ulloa R."/>
            <person name="Giaveno A."/>
            <person name="Degli Esposti M."/>
            <person name="Johnson D.B."/>
            <person name="Quatrini R."/>
        </authorList>
    </citation>
    <scope>NUCLEOTIDE SEQUENCE</scope>
    <source>
        <strain evidence="2">VAN18-1</strain>
    </source>
</reference>
<dbReference type="InterPro" id="IPR027367">
    <property type="entry name" value="Gly-zipper_YMGG"/>
</dbReference>